<dbReference type="Proteomes" id="UP000011668">
    <property type="component" value="Unassembled WGS sequence"/>
</dbReference>
<accession>L8WDC2</accession>
<gene>
    <name evidence="1" type="ORF">AG1IA_09788</name>
</gene>
<dbReference type="AlphaFoldDB" id="L8WDC2"/>
<name>L8WDC2_THACA</name>
<evidence type="ECO:0000313" key="1">
    <source>
        <dbReference type="EMBL" id="ELU36181.1"/>
    </source>
</evidence>
<protein>
    <submittedName>
        <fullName evidence="1">Uncharacterized protein</fullName>
    </submittedName>
</protein>
<dbReference type="EMBL" id="AFRT01004077">
    <property type="protein sequence ID" value="ELU36181.1"/>
    <property type="molecule type" value="Genomic_DNA"/>
</dbReference>
<reference evidence="1 2" key="1">
    <citation type="journal article" date="2013" name="Nat. Commun.">
        <title>The evolution and pathogenic mechanisms of the rice sheath blight pathogen.</title>
        <authorList>
            <person name="Zheng A."/>
            <person name="Lin R."/>
            <person name="Xu L."/>
            <person name="Qin P."/>
            <person name="Tang C."/>
            <person name="Ai P."/>
            <person name="Zhang D."/>
            <person name="Liu Y."/>
            <person name="Sun Z."/>
            <person name="Feng H."/>
            <person name="Wang Y."/>
            <person name="Chen Y."/>
            <person name="Liang X."/>
            <person name="Fu R."/>
            <person name="Li Q."/>
            <person name="Zhang J."/>
            <person name="Yu X."/>
            <person name="Xie Z."/>
            <person name="Ding L."/>
            <person name="Guan P."/>
            <person name="Tang J."/>
            <person name="Liang Y."/>
            <person name="Wang S."/>
            <person name="Deng Q."/>
            <person name="Li S."/>
            <person name="Zhu J."/>
            <person name="Wang L."/>
            <person name="Liu H."/>
            <person name="Li P."/>
        </authorList>
    </citation>
    <scope>NUCLEOTIDE SEQUENCE [LARGE SCALE GENOMIC DNA]</scope>
    <source>
        <strain evidence="2">AG-1 IA</strain>
    </source>
</reference>
<keyword evidence="2" id="KW-1185">Reference proteome</keyword>
<dbReference type="HOGENOM" id="CLU_2575490_0_0_1"/>
<comment type="caution">
    <text evidence="1">The sequence shown here is derived from an EMBL/GenBank/DDBJ whole genome shotgun (WGS) entry which is preliminary data.</text>
</comment>
<sequence length="81" mass="8850">MSMLSKDLDAMAFIKRQHSVANSDHDQHFFGLPTLAYMHQLNQIITWSTNKPATSMIPSTSTAISSCLAPALGAPSLRFAE</sequence>
<organism evidence="1 2">
    <name type="scientific">Thanatephorus cucumeris (strain AG1-IA)</name>
    <name type="common">Rice sheath blight fungus</name>
    <name type="synonym">Rhizoctonia solani</name>
    <dbReference type="NCBI Taxonomy" id="983506"/>
    <lineage>
        <taxon>Eukaryota</taxon>
        <taxon>Fungi</taxon>
        <taxon>Dikarya</taxon>
        <taxon>Basidiomycota</taxon>
        <taxon>Agaricomycotina</taxon>
        <taxon>Agaricomycetes</taxon>
        <taxon>Cantharellales</taxon>
        <taxon>Ceratobasidiaceae</taxon>
        <taxon>Rhizoctonia</taxon>
        <taxon>Rhizoctonia solani AG-1</taxon>
    </lineage>
</organism>
<evidence type="ECO:0000313" key="2">
    <source>
        <dbReference type="Proteomes" id="UP000011668"/>
    </source>
</evidence>
<proteinExistence type="predicted"/>